<sequence length="538" mass="59059">MEQKNYKKNIMAVCFTLIMYCFSFNAFSQDYVNDMDYVLGDTKQAFITNAITTEEQADNLLLGFKNMGVNGIRIPLFGRDLEGIDLNPNKPMFDYFYTQALAQGFDIFANPAQGGGGARVANNMLNGEVPSVNNIQAATDELIARVLEFSNEYPDCKWLNPFNEDGRATSSTWTVEQINTIYAALYNNVNGAELIGPCTWGLPAAIDMFKNTDITNYITVAASHNLGFNHSLWDDFIALADAENLPVWDSEVNNNDAKGTGTRLEKAIENKVDGLVLYDSWKGISLVTGALSSGTEIMMDLYLKQEEKVNLALDGVATQSSTNPTFNKPASLAIDGDINGNYGSGSVTVTDAELAPWWQVDLGADTAIGTIKIYNRTDGCCKARLNNFTVSVINNSDVTSFSETFTTYPDPSIIVDAGGVQGQIIKIVLHNDGITNYGLTLAEVQVFAPDEKLSIVDNTQVQVSVYPNPVSDTFMVNMPTAKFNQFRMYNINGQVIKDGQIANNTNKVEISLNTLSQGIYILKLSGEQTSRTFKIIKD</sequence>
<dbReference type="NCBIfam" id="TIGR04183">
    <property type="entry name" value="Por_Secre_tail"/>
    <property type="match status" value="1"/>
</dbReference>
<keyword evidence="12" id="KW-1185">Reference proteome</keyword>
<feature type="chain" id="PRO_5047262726" evidence="9">
    <location>
        <begin position="29"/>
        <end position="538"/>
    </location>
</feature>
<keyword evidence="8" id="KW-1015">Disulfide bond</keyword>
<dbReference type="InterPro" id="IPR006585">
    <property type="entry name" value="FTP1"/>
</dbReference>
<evidence type="ECO:0000256" key="9">
    <source>
        <dbReference type="SAM" id="SignalP"/>
    </source>
</evidence>
<proteinExistence type="inferred from homology"/>
<dbReference type="EMBL" id="JBHMEZ010000003">
    <property type="protein sequence ID" value="MFB9052751.1"/>
    <property type="molecule type" value="Genomic_DNA"/>
</dbReference>
<evidence type="ECO:0000313" key="12">
    <source>
        <dbReference type="Proteomes" id="UP001589605"/>
    </source>
</evidence>
<organism evidence="11 12">
    <name type="scientific">Formosa undariae</name>
    <dbReference type="NCBI Taxonomy" id="1325436"/>
    <lineage>
        <taxon>Bacteria</taxon>
        <taxon>Pseudomonadati</taxon>
        <taxon>Bacteroidota</taxon>
        <taxon>Flavobacteriia</taxon>
        <taxon>Flavobacteriales</taxon>
        <taxon>Flavobacteriaceae</taxon>
        <taxon>Formosa</taxon>
    </lineage>
</organism>
<dbReference type="InterPro" id="IPR026444">
    <property type="entry name" value="Secre_tail"/>
</dbReference>
<name>A0ABV5EZY5_9FLAO</name>
<evidence type="ECO:0000256" key="8">
    <source>
        <dbReference type="ARBA" id="ARBA00023157"/>
    </source>
</evidence>
<dbReference type="Proteomes" id="UP001589605">
    <property type="component" value="Unassembled WGS sequence"/>
</dbReference>
<dbReference type="SUPFAM" id="SSF49785">
    <property type="entry name" value="Galactose-binding domain-like"/>
    <property type="match status" value="1"/>
</dbReference>
<evidence type="ECO:0000256" key="4">
    <source>
        <dbReference type="ARBA" id="ARBA00022723"/>
    </source>
</evidence>
<feature type="signal peptide" evidence="9">
    <location>
        <begin position="1"/>
        <end position="28"/>
    </location>
</feature>
<comment type="function">
    <text evidence="1">Acts as a defensive agent. Recognizes blood group fucosylated oligosaccharides including A, B, H and Lewis B-type antigens. Does not recognize Lewis A antigen and has low affinity for monovalent haptens.</text>
</comment>
<comment type="subunit">
    <text evidence="3">Homotrimer.</text>
</comment>
<keyword evidence="7" id="KW-0106">Calcium</keyword>
<dbReference type="InterPro" id="IPR008979">
    <property type="entry name" value="Galactose-bd-like_sf"/>
</dbReference>
<comment type="caution">
    <text evidence="11">The sequence shown here is derived from an EMBL/GenBank/DDBJ whole genome shotgun (WGS) entry which is preliminary data.</text>
</comment>
<evidence type="ECO:0000256" key="6">
    <source>
        <dbReference type="ARBA" id="ARBA00022734"/>
    </source>
</evidence>
<dbReference type="Pfam" id="PF18962">
    <property type="entry name" value="Por_Secre_tail"/>
    <property type="match status" value="1"/>
</dbReference>
<evidence type="ECO:0000256" key="1">
    <source>
        <dbReference type="ARBA" id="ARBA00002219"/>
    </source>
</evidence>
<dbReference type="InterPro" id="IPR017853">
    <property type="entry name" value="GH"/>
</dbReference>
<dbReference type="PANTHER" id="PTHR45713">
    <property type="entry name" value="FTP DOMAIN-CONTAINING PROTEIN"/>
    <property type="match status" value="1"/>
</dbReference>
<keyword evidence="6" id="KW-0430">Lectin</keyword>
<evidence type="ECO:0000259" key="10">
    <source>
        <dbReference type="SMART" id="SM00607"/>
    </source>
</evidence>
<dbReference type="SMART" id="SM00607">
    <property type="entry name" value="FTP"/>
    <property type="match status" value="1"/>
</dbReference>
<dbReference type="Gene3D" id="2.60.120.260">
    <property type="entry name" value="Galactose-binding domain-like"/>
    <property type="match status" value="1"/>
</dbReference>
<accession>A0ABV5EZY5</accession>
<dbReference type="RefSeq" id="WP_382381930.1">
    <property type="nucleotide sequence ID" value="NZ_JBHMEZ010000003.1"/>
</dbReference>
<evidence type="ECO:0000313" key="11">
    <source>
        <dbReference type="EMBL" id="MFB9052751.1"/>
    </source>
</evidence>
<protein>
    <submittedName>
        <fullName evidence="11">T9SS type A sorting domain-containing protein</fullName>
    </submittedName>
</protein>
<dbReference type="SUPFAM" id="SSF51445">
    <property type="entry name" value="(Trans)glycosidases"/>
    <property type="match status" value="1"/>
</dbReference>
<keyword evidence="5 9" id="KW-0732">Signal</keyword>
<dbReference type="PANTHER" id="PTHR45713:SF6">
    <property type="entry name" value="F5_8 TYPE C DOMAIN-CONTAINING PROTEIN"/>
    <property type="match status" value="1"/>
</dbReference>
<comment type="similarity">
    <text evidence="2">Belongs to the fucolectin family.</text>
</comment>
<evidence type="ECO:0000256" key="5">
    <source>
        <dbReference type="ARBA" id="ARBA00022729"/>
    </source>
</evidence>
<gene>
    <name evidence="11" type="ORF">ACFFVB_06615</name>
</gene>
<dbReference type="Pfam" id="PF22633">
    <property type="entry name" value="F5_F8_type_C_2"/>
    <property type="match status" value="1"/>
</dbReference>
<keyword evidence="4" id="KW-0479">Metal-binding</keyword>
<evidence type="ECO:0000256" key="7">
    <source>
        <dbReference type="ARBA" id="ARBA00022837"/>
    </source>
</evidence>
<evidence type="ECO:0000256" key="3">
    <source>
        <dbReference type="ARBA" id="ARBA00011233"/>
    </source>
</evidence>
<evidence type="ECO:0000256" key="2">
    <source>
        <dbReference type="ARBA" id="ARBA00010147"/>
    </source>
</evidence>
<reference evidence="11 12" key="1">
    <citation type="submission" date="2024-09" db="EMBL/GenBank/DDBJ databases">
        <authorList>
            <person name="Sun Q."/>
            <person name="Mori K."/>
        </authorList>
    </citation>
    <scope>NUCLEOTIDE SEQUENCE [LARGE SCALE GENOMIC DNA]</scope>
    <source>
        <strain evidence="11 12">CECT 8286</strain>
    </source>
</reference>
<feature type="domain" description="Fucolectin tachylectin-4 pentraxin-1" evidence="10">
    <location>
        <begin position="308"/>
        <end position="451"/>
    </location>
</feature>
<dbReference type="InterPro" id="IPR051941">
    <property type="entry name" value="BG_Antigen-Binding_Lectin"/>
</dbReference>